<comment type="caution">
    <text evidence="9">The sequence shown here is derived from an EMBL/GenBank/DDBJ whole genome shotgun (WGS) entry which is preliminary data.</text>
</comment>
<dbReference type="EMBL" id="BAAAYX010000004">
    <property type="protein sequence ID" value="GAA3700260.1"/>
    <property type="molecule type" value="Genomic_DNA"/>
</dbReference>
<comment type="pathway">
    <text evidence="1 8">Cofactor biosynthesis; (R)-pantothenate biosynthesis; (R)-pantothenate from (R)-pantoate and beta-alanine: step 1/1.</text>
</comment>
<dbReference type="GO" id="GO:0016874">
    <property type="term" value="F:ligase activity"/>
    <property type="evidence" value="ECO:0007669"/>
    <property type="project" value="UniProtKB-KW"/>
</dbReference>
<dbReference type="SUPFAM" id="SSF52374">
    <property type="entry name" value="Nucleotidylyl transferase"/>
    <property type="match status" value="1"/>
</dbReference>
<evidence type="ECO:0000256" key="5">
    <source>
        <dbReference type="ARBA" id="ARBA00022741"/>
    </source>
</evidence>
<feature type="binding site" evidence="8">
    <location>
        <position position="179"/>
    </location>
    <ligand>
        <name>ATP</name>
        <dbReference type="ChEBI" id="CHEBI:30616"/>
    </ligand>
</feature>
<keyword evidence="10" id="KW-1185">Reference proteome</keyword>
<dbReference type="InterPro" id="IPR003721">
    <property type="entry name" value="Pantoate_ligase"/>
</dbReference>
<dbReference type="PANTHER" id="PTHR21299">
    <property type="entry name" value="CYTIDYLATE KINASE/PANTOATE-BETA-ALANINE LIGASE"/>
    <property type="match status" value="1"/>
</dbReference>
<feature type="binding site" evidence="8">
    <location>
        <position position="64"/>
    </location>
    <ligand>
        <name>(R)-pantoate</name>
        <dbReference type="ChEBI" id="CHEBI:15980"/>
    </ligand>
</feature>
<feature type="binding site" evidence="8">
    <location>
        <begin position="33"/>
        <end position="40"/>
    </location>
    <ligand>
        <name>ATP</name>
        <dbReference type="ChEBI" id="CHEBI:30616"/>
    </ligand>
</feature>
<evidence type="ECO:0000256" key="4">
    <source>
        <dbReference type="ARBA" id="ARBA00022655"/>
    </source>
</evidence>
<evidence type="ECO:0000256" key="3">
    <source>
        <dbReference type="ARBA" id="ARBA00022598"/>
    </source>
</evidence>
<feature type="binding site" evidence="8">
    <location>
        <begin position="187"/>
        <end position="190"/>
    </location>
    <ligand>
        <name>ATP</name>
        <dbReference type="ChEBI" id="CHEBI:30616"/>
    </ligand>
</feature>
<dbReference type="PANTHER" id="PTHR21299:SF1">
    <property type="entry name" value="PANTOATE--BETA-ALANINE LIGASE"/>
    <property type="match status" value="1"/>
</dbReference>
<feature type="active site" description="Proton donor" evidence="8">
    <location>
        <position position="40"/>
    </location>
</feature>
<dbReference type="InterPro" id="IPR004821">
    <property type="entry name" value="Cyt_trans-like"/>
</dbReference>
<dbReference type="EC" id="6.3.2.1" evidence="8"/>
<name>A0ABP7D9M5_9ACTN</name>
<keyword evidence="6 8" id="KW-0067">ATP-binding</keyword>
<comment type="similarity">
    <text evidence="2 8">Belongs to the pantothenate synthetase family.</text>
</comment>
<dbReference type="Proteomes" id="UP001500051">
    <property type="component" value="Unassembled WGS sequence"/>
</dbReference>
<dbReference type="CDD" id="cd00560">
    <property type="entry name" value="PanC"/>
    <property type="match status" value="1"/>
</dbReference>
<feature type="binding site" evidence="8">
    <location>
        <position position="156"/>
    </location>
    <ligand>
        <name>(R)-pantoate</name>
        <dbReference type="ChEBI" id="CHEBI:15980"/>
    </ligand>
</feature>
<evidence type="ECO:0000256" key="7">
    <source>
        <dbReference type="ARBA" id="ARBA00048258"/>
    </source>
</evidence>
<dbReference type="HAMAP" id="MF_00158">
    <property type="entry name" value="PanC"/>
    <property type="match status" value="1"/>
</dbReference>
<comment type="miscellaneous">
    <text evidence="8">The reaction proceeds by a bi uni uni bi ping pong mechanism.</text>
</comment>
<keyword evidence="5 8" id="KW-0547">Nucleotide-binding</keyword>
<feature type="binding site" evidence="8">
    <location>
        <begin position="150"/>
        <end position="153"/>
    </location>
    <ligand>
        <name>ATP</name>
        <dbReference type="ChEBI" id="CHEBI:30616"/>
    </ligand>
</feature>
<evidence type="ECO:0000256" key="1">
    <source>
        <dbReference type="ARBA" id="ARBA00004990"/>
    </source>
</evidence>
<dbReference type="Gene3D" id="3.30.1300.10">
    <property type="entry name" value="Pantoate-beta-alanine ligase, C-terminal domain"/>
    <property type="match status" value="1"/>
</dbReference>
<keyword evidence="4 8" id="KW-0566">Pantothenate biosynthesis</keyword>
<sequence length="299" mass="31369">MRVATSVAELDTLRTALLADSSPRPHLAFVPTMGALHEGHLSLVRLARGVADLVVMSIFVNPLQFGPNEDYARYPRTLEVDLARAEKAGVDVVFTPSVAEIYPAGRQVSVNAGPIGDLLEGASRPGHFDGVLTVVLKLLNIVRPDIAVFGRKDAQQLACIRRMVLDLNLETAVVGAPIIREADGLAMSSRNRFLSPSERASALVLNGALRAAEGATTPTEALAAAERVLAEAVVSGEVVLDYVTVVNAATMAAVPDDHTGPALAMVAAKVGTTRLIDNVELTFPEPDLGDGEAAPSDVG</sequence>
<evidence type="ECO:0000256" key="8">
    <source>
        <dbReference type="HAMAP-Rule" id="MF_00158"/>
    </source>
</evidence>
<organism evidence="9 10">
    <name type="scientific">Microlunatus aurantiacus</name>
    <dbReference type="NCBI Taxonomy" id="446786"/>
    <lineage>
        <taxon>Bacteria</taxon>
        <taxon>Bacillati</taxon>
        <taxon>Actinomycetota</taxon>
        <taxon>Actinomycetes</taxon>
        <taxon>Propionibacteriales</taxon>
        <taxon>Propionibacteriaceae</taxon>
        <taxon>Microlunatus</taxon>
    </lineage>
</organism>
<comment type="function">
    <text evidence="8">Catalyzes the condensation of pantoate with beta-alanine in an ATP-dependent reaction via a pantoyl-adenylate intermediate.</text>
</comment>
<dbReference type="InterPro" id="IPR042176">
    <property type="entry name" value="Pantoate_ligase_C"/>
</dbReference>
<dbReference type="NCBIfam" id="TIGR00018">
    <property type="entry name" value="panC"/>
    <property type="match status" value="1"/>
</dbReference>
<comment type="catalytic activity">
    <reaction evidence="7 8">
        <text>(R)-pantoate + beta-alanine + ATP = (R)-pantothenate + AMP + diphosphate + H(+)</text>
        <dbReference type="Rhea" id="RHEA:10912"/>
        <dbReference type="ChEBI" id="CHEBI:15378"/>
        <dbReference type="ChEBI" id="CHEBI:15980"/>
        <dbReference type="ChEBI" id="CHEBI:29032"/>
        <dbReference type="ChEBI" id="CHEBI:30616"/>
        <dbReference type="ChEBI" id="CHEBI:33019"/>
        <dbReference type="ChEBI" id="CHEBI:57966"/>
        <dbReference type="ChEBI" id="CHEBI:456215"/>
        <dbReference type="EC" id="6.3.2.1"/>
    </reaction>
</comment>
<reference evidence="10" key="1">
    <citation type="journal article" date="2019" name="Int. J. Syst. Evol. Microbiol.">
        <title>The Global Catalogue of Microorganisms (GCM) 10K type strain sequencing project: providing services to taxonomists for standard genome sequencing and annotation.</title>
        <authorList>
            <consortium name="The Broad Institute Genomics Platform"/>
            <consortium name="The Broad Institute Genome Sequencing Center for Infectious Disease"/>
            <person name="Wu L."/>
            <person name="Ma J."/>
        </authorList>
    </citation>
    <scope>NUCLEOTIDE SEQUENCE [LARGE SCALE GENOMIC DNA]</scope>
    <source>
        <strain evidence="10">JCM 16548</strain>
    </source>
</reference>
<accession>A0ABP7D9M5</accession>
<comment type="subcellular location">
    <subcellularLocation>
        <location evidence="8">Cytoplasm</location>
    </subcellularLocation>
</comment>
<gene>
    <name evidence="8 9" type="primary">panC</name>
    <name evidence="9" type="ORF">GCM10022204_16220</name>
</gene>
<evidence type="ECO:0000256" key="6">
    <source>
        <dbReference type="ARBA" id="ARBA00022840"/>
    </source>
</evidence>
<dbReference type="RefSeq" id="WP_344811818.1">
    <property type="nucleotide sequence ID" value="NZ_BAAAYX010000004.1"/>
</dbReference>
<dbReference type="Gene3D" id="3.40.50.620">
    <property type="entry name" value="HUPs"/>
    <property type="match status" value="1"/>
</dbReference>
<comment type="subunit">
    <text evidence="8">Homodimer.</text>
</comment>
<feature type="binding site" evidence="8">
    <location>
        <position position="64"/>
    </location>
    <ligand>
        <name>beta-alanine</name>
        <dbReference type="ChEBI" id="CHEBI:57966"/>
    </ligand>
</feature>
<dbReference type="InterPro" id="IPR014729">
    <property type="entry name" value="Rossmann-like_a/b/a_fold"/>
</dbReference>
<evidence type="ECO:0000256" key="2">
    <source>
        <dbReference type="ARBA" id="ARBA00009256"/>
    </source>
</evidence>
<dbReference type="Pfam" id="PF02569">
    <property type="entry name" value="Pantoate_ligase"/>
    <property type="match status" value="1"/>
</dbReference>
<proteinExistence type="inferred from homology"/>
<keyword evidence="8" id="KW-0963">Cytoplasm</keyword>
<keyword evidence="3 8" id="KW-0436">Ligase</keyword>
<protein>
    <recommendedName>
        <fullName evidence="8">Pantothenate synthetase</fullName>
        <shortName evidence="8">PS</shortName>
        <ecNumber evidence="8">6.3.2.1</ecNumber>
    </recommendedName>
    <alternativeName>
        <fullName evidence="8">Pantoate--beta-alanine ligase</fullName>
    </alternativeName>
    <alternativeName>
        <fullName evidence="8">Pantoate-activating enzyme</fullName>
    </alternativeName>
</protein>
<dbReference type="NCBIfam" id="TIGR00125">
    <property type="entry name" value="cyt_tran_rel"/>
    <property type="match status" value="1"/>
</dbReference>
<evidence type="ECO:0000313" key="10">
    <source>
        <dbReference type="Proteomes" id="UP001500051"/>
    </source>
</evidence>
<evidence type="ECO:0000313" key="9">
    <source>
        <dbReference type="EMBL" id="GAA3700260.1"/>
    </source>
</evidence>